<dbReference type="AlphaFoldDB" id="A0AAN9XK50"/>
<organism evidence="1 2">
    <name type="scientific">Psophocarpus tetragonolobus</name>
    <name type="common">Winged bean</name>
    <name type="synonym">Dolichos tetragonolobus</name>
    <dbReference type="NCBI Taxonomy" id="3891"/>
    <lineage>
        <taxon>Eukaryota</taxon>
        <taxon>Viridiplantae</taxon>
        <taxon>Streptophyta</taxon>
        <taxon>Embryophyta</taxon>
        <taxon>Tracheophyta</taxon>
        <taxon>Spermatophyta</taxon>
        <taxon>Magnoliopsida</taxon>
        <taxon>eudicotyledons</taxon>
        <taxon>Gunneridae</taxon>
        <taxon>Pentapetalae</taxon>
        <taxon>rosids</taxon>
        <taxon>fabids</taxon>
        <taxon>Fabales</taxon>
        <taxon>Fabaceae</taxon>
        <taxon>Papilionoideae</taxon>
        <taxon>50 kb inversion clade</taxon>
        <taxon>NPAAA clade</taxon>
        <taxon>indigoferoid/millettioid clade</taxon>
        <taxon>Phaseoleae</taxon>
        <taxon>Psophocarpus</taxon>
    </lineage>
</organism>
<gene>
    <name evidence="1" type="ORF">VNO78_15701</name>
</gene>
<keyword evidence="2" id="KW-1185">Reference proteome</keyword>
<proteinExistence type="predicted"/>
<comment type="caution">
    <text evidence="1">The sequence shown here is derived from an EMBL/GenBank/DDBJ whole genome shotgun (WGS) entry which is preliminary data.</text>
</comment>
<dbReference type="Proteomes" id="UP001386955">
    <property type="component" value="Unassembled WGS sequence"/>
</dbReference>
<sequence>MTCGVVTYFFCKNNNTFWFWREGGDNVALLFICFKSVANMDFFRHMHFLSKFELKIFRAGTVEIEVCNLSVCICMS</sequence>
<accession>A0AAN9XK50</accession>
<name>A0AAN9XK50_PSOTE</name>
<evidence type="ECO:0000313" key="2">
    <source>
        <dbReference type="Proteomes" id="UP001386955"/>
    </source>
</evidence>
<reference evidence="1 2" key="1">
    <citation type="submission" date="2024-01" db="EMBL/GenBank/DDBJ databases">
        <title>The genomes of 5 underutilized Papilionoideae crops provide insights into root nodulation and disease resistanc.</title>
        <authorList>
            <person name="Jiang F."/>
        </authorList>
    </citation>
    <scope>NUCLEOTIDE SEQUENCE [LARGE SCALE GENOMIC DNA]</scope>
    <source>
        <strain evidence="1">DUOXIRENSHENG_FW03</strain>
        <tissue evidence="1">Leaves</tissue>
    </source>
</reference>
<protein>
    <submittedName>
        <fullName evidence="1">Uncharacterized protein</fullName>
    </submittedName>
</protein>
<evidence type="ECO:0000313" key="1">
    <source>
        <dbReference type="EMBL" id="KAK7395156.1"/>
    </source>
</evidence>
<dbReference type="EMBL" id="JAYMYS010000004">
    <property type="protein sequence ID" value="KAK7395156.1"/>
    <property type="molecule type" value="Genomic_DNA"/>
</dbReference>